<evidence type="ECO:0000256" key="1">
    <source>
        <dbReference type="SAM" id="MobiDB-lite"/>
    </source>
</evidence>
<feature type="compositionally biased region" description="Acidic residues" evidence="1">
    <location>
        <begin position="101"/>
        <end position="116"/>
    </location>
</feature>
<keyword evidence="3" id="KW-1185">Reference proteome</keyword>
<dbReference type="EMBL" id="VTPC01029821">
    <property type="protein sequence ID" value="KAF2891519.1"/>
    <property type="molecule type" value="Genomic_DNA"/>
</dbReference>
<gene>
    <name evidence="2" type="ORF">ILUMI_14654</name>
</gene>
<name>A0A8K0CQ30_IGNLU</name>
<accession>A0A8K0CQ30</accession>
<organism evidence="2 3">
    <name type="scientific">Ignelater luminosus</name>
    <name type="common">Cucubano</name>
    <name type="synonym">Pyrophorus luminosus</name>
    <dbReference type="NCBI Taxonomy" id="2038154"/>
    <lineage>
        <taxon>Eukaryota</taxon>
        <taxon>Metazoa</taxon>
        <taxon>Ecdysozoa</taxon>
        <taxon>Arthropoda</taxon>
        <taxon>Hexapoda</taxon>
        <taxon>Insecta</taxon>
        <taxon>Pterygota</taxon>
        <taxon>Neoptera</taxon>
        <taxon>Endopterygota</taxon>
        <taxon>Coleoptera</taxon>
        <taxon>Polyphaga</taxon>
        <taxon>Elateriformia</taxon>
        <taxon>Elateroidea</taxon>
        <taxon>Elateridae</taxon>
        <taxon>Agrypninae</taxon>
        <taxon>Pyrophorini</taxon>
        <taxon>Ignelater</taxon>
    </lineage>
</organism>
<evidence type="ECO:0000313" key="3">
    <source>
        <dbReference type="Proteomes" id="UP000801492"/>
    </source>
</evidence>
<dbReference type="Proteomes" id="UP000801492">
    <property type="component" value="Unassembled WGS sequence"/>
</dbReference>
<comment type="caution">
    <text evidence="2">The sequence shown here is derived from an EMBL/GenBank/DDBJ whole genome shotgun (WGS) entry which is preliminary data.</text>
</comment>
<feature type="region of interest" description="Disordered" evidence="1">
    <location>
        <begin position="92"/>
        <end position="116"/>
    </location>
</feature>
<evidence type="ECO:0000313" key="2">
    <source>
        <dbReference type="EMBL" id="KAF2891519.1"/>
    </source>
</evidence>
<sequence length="116" mass="13507">MDGNRHQVCQKRFTSMFSVSQRTLHTICKKIMEETEISEKRDGDRRTAKHKEENQEEFIYDLNTVGDLQSQYKQELANPVLGWIVPIFTENQEDKQAGSATDEECECDETDNVDFV</sequence>
<proteinExistence type="predicted"/>
<protein>
    <submittedName>
        <fullName evidence="2">Uncharacterized protein</fullName>
    </submittedName>
</protein>
<dbReference type="AlphaFoldDB" id="A0A8K0CQ30"/>
<reference evidence="2" key="1">
    <citation type="submission" date="2019-08" db="EMBL/GenBank/DDBJ databases">
        <title>The genome of the North American firefly Photinus pyralis.</title>
        <authorList>
            <consortium name="Photinus pyralis genome working group"/>
            <person name="Fallon T.R."/>
            <person name="Sander Lower S.E."/>
            <person name="Weng J.-K."/>
        </authorList>
    </citation>
    <scope>NUCLEOTIDE SEQUENCE</scope>
    <source>
        <strain evidence="2">TRF0915ILg1</strain>
        <tissue evidence="2">Whole body</tissue>
    </source>
</reference>
<dbReference type="OrthoDB" id="6779103at2759"/>